<feature type="compositionally biased region" description="Polar residues" evidence="3">
    <location>
        <begin position="17"/>
        <end position="29"/>
    </location>
</feature>
<dbReference type="SMART" id="SM00343">
    <property type="entry name" value="ZnF_C2HC"/>
    <property type="match status" value="1"/>
</dbReference>
<evidence type="ECO:0000256" key="1">
    <source>
        <dbReference type="PROSITE-ProRule" id="PRU00047"/>
    </source>
</evidence>
<keyword evidence="1" id="KW-0479">Metal-binding</keyword>
<dbReference type="GO" id="GO:0003723">
    <property type="term" value="F:RNA binding"/>
    <property type="evidence" value="ECO:0007669"/>
    <property type="project" value="UniProtKB-UniRule"/>
</dbReference>
<dbReference type="PROSITE" id="PS50158">
    <property type="entry name" value="ZF_CCHC"/>
    <property type="match status" value="1"/>
</dbReference>
<feature type="region of interest" description="Disordered" evidence="3">
    <location>
        <begin position="290"/>
        <end position="520"/>
    </location>
</feature>
<keyword evidence="7" id="KW-1185">Reference proteome</keyword>
<feature type="compositionally biased region" description="Basic residues" evidence="3">
    <location>
        <begin position="434"/>
        <end position="443"/>
    </location>
</feature>
<evidence type="ECO:0000256" key="2">
    <source>
        <dbReference type="PROSITE-ProRule" id="PRU00176"/>
    </source>
</evidence>
<feature type="compositionally biased region" description="Basic and acidic residues" evidence="3">
    <location>
        <begin position="298"/>
        <end position="333"/>
    </location>
</feature>
<dbReference type="GO" id="GO:0008270">
    <property type="term" value="F:zinc ion binding"/>
    <property type="evidence" value="ECO:0007669"/>
    <property type="project" value="UniProtKB-KW"/>
</dbReference>
<dbReference type="InterPro" id="IPR001878">
    <property type="entry name" value="Znf_CCHC"/>
</dbReference>
<dbReference type="PANTHER" id="PTHR48038:SF2">
    <property type="entry name" value="OS02G0536400 PROTEIN"/>
    <property type="match status" value="1"/>
</dbReference>
<dbReference type="SMART" id="SM00360">
    <property type="entry name" value="RRM"/>
    <property type="match status" value="1"/>
</dbReference>
<feature type="region of interest" description="Disordered" evidence="3">
    <location>
        <begin position="244"/>
        <end position="263"/>
    </location>
</feature>
<name>A0AAW0KHP6_QUESU</name>
<keyword evidence="1" id="KW-0862">Zinc</keyword>
<feature type="domain" description="CCHC-type" evidence="5">
    <location>
        <begin position="285"/>
        <end position="300"/>
    </location>
</feature>
<feature type="compositionally biased region" description="Basic and acidic residues" evidence="3">
    <location>
        <begin position="377"/>
        <end position="389"/>
    </location>
</feature>
<gene>
    <name evidence="6" type="primary">RS2Z33</name>
    <name evidence="6" type="ORF">CFP56_019884</name>
</gene>
<dbReference type="Gene3D" id="4.10.60.10">
    <property type="entry name" value="Zinc finger, CCHC-type"/>
    <property type="match status" value="1"/>
</dbReference>
<organism evidence="6 7">
    <name type="scientific">Quercus suber</name>
    <name type="common">Cork oak</name>
    <dbReference type="NCBI Taxonomy" id="58331"/>
    <lineage>
        <taxon>Eukaryota</taxon>
        <taxon>Viridiplantae</taxon>
        <taxon>Streptophyta</taxon>
        <taxon>Embryophyta</taxon>
        <taxon>Tracheophyta</taxon>
        <taxon>Spermatophyta</taxon>
        <taxon>Magnoliopsida</taxon>
        <taxon>eudicotyledons</taxon>
        <taxon>Gunneridae</taxon>
        <taxon>Pentapetalae</taxon>
        <taxon>rosids</taxon>
        <taxon>fabids</taxon>
        <taxon>Fagales</taxon>
        <taxon>Fagaceae</taxon>
        <taxon>Quercus</taxon>
    </lineage>
</organism>
<feature type="region of interest" description="Disordered" evidence="3">
    <location>
        <begin position="1"/>
        <end position="29"/>
    </location>
</feature>
<feature type="compositionally biased region" description="Low complexity" evidence="3">
    <location>
        <begin position="444"/>
        <end position="489"/>
    </location>
</feature>
<comment type="caution">
    <text evidence="6">The sequence shown here is derived from an EMBL/GenBank/DDBJ whole genome shotgun (WGS) entry which is preliminary data.</text>
</comment>
<sequence>MRVEKHRKRETKRYRFKNSTQSQSESQRALSNTMSLYIGNLSTRTRRDELERVFRRFGRCNVQLKKDGYGFIVFDYPSDAEKALRALQGKNICGEPLTLTWSNKQPQPFQKFARAAGSHELQRGRNAARGGDHDGRKMGSNGWRDYKMRIKQPDSDGGRLDYADMLDNEAGGRHGPQENMQDYIEEEHQGLHGEGGSVVADLVDNDRWGGQVLGTSNGNGIENGIGFDRYEPYHGYDGKDEIENQRIGYTGGSPVPRNSQESLGRDQIGDAALNHPNDSKPWPTCYSCGASGHKKRDCPKENALRRKSTKFDLRQNDDIRKNGRGRGEMDRFGSKSWGNQQSSRDTISARQLRDDRRASGSKDHWRLIKSRSSPVTKETDRDRRTDDGGKKRRRVIGSPKRSTAKKVRKSISSPHHSDYTASRSLSTSQSSKSVPKKRFHSRSRSTNSRGRSLSSNSRSSSKSPYSGTRSIKSRSRSSSSTSLSLSVSLGQPLPSASNKAQLNSKDSLCNATTPKSTDIPVERVQPIDLNAGLDSADFENTTMVLNNENVLSSSKVEVDMEKNQTLERDDSGNHIPSGSLYEVTNPSTPMTGKGALTAGILPPEILGDVVKLKNSSALQMEHMPAKPDTETFAKSQTGCSTSISSEEMYMVLKHYGLEPPEENERHLSIEAYFGSARFWPWDVIYYRRMKKGLISIENYDRRVAQNKEFGIVDKYIRRSSGWGEMDKDNS</sequence>
<evidence type="ECO:0000313" key="7">
    <source>
        <dbReference type="Proteomes" id="UP000237347"/>
    </source>
</evidence>
<keyword evidence="1" id="KW-0863">Zinc-finger</keyword>
<dbReference type="SUPFAM" id="SSF54928">
    <property type="entry name" value="RNA-binding domain, RBD"/>
    <property type="match status" value="1"/>
</dbReference>
<keyword evidence="2" id="KW-0694">RNA-binding</keyword>
<dbReference type="PROSITE" id="PS50102">
    <property type="entry name" value="RRM"/>
    <property type="match status" value="1"/>
</dbReference>
<protein>
    <submittedName>
        <fullName evidence="6">Serine/arginine-rich splicing factor rs2z33</fullName>
    </submittedName>
</protein>
<dbReference type="InterPro" id="IPR036875">
    <property type="entry name" value="Znf_CCHC_sf"/>
</dbReference>
<feature type="region of interest" description="Disordered" evidence="3">
    <location>
        <begin position="116"/>
        <end position="142"/>
    </location>
</feature>
<dbReference type="Pfam" id="PF00076">
    <property type="entry name" value="RRM_1"/>
    <property type="match status" value="1"/>
</dbReference>
<proteinExistence type="predicted"/>
<dbReference type="SUPFAM" id="SSF57756">
    <property type="entry name" value="Retrovirus zinc finger-like domains"/>
    <property type="match status" value="1"/>
</dbReference>
<feature type="compositionally biased region" description="Polar residues" evidence="3">
    <location>
        <begin position="336"/>
        <end position="349"/>
    </location>
</feature>
<accession>A0AAW0KHP6</accession>
<feature type="compositionally biased region" description="Basic and acidic residues" evidence="3">
    <location>
        <begin position="351"/>
        <end position="366"/>
    </location>
</feature>
<reference evidence="6 7" key="1">
    <citation type="journal article" date="2018" name="Sci. Data">
        <title>The draft genome sequence of cork oak.</title>
        <authorList>
            <person name="Ramos A.M."/>
            <person name="Usie A."/>
            <person name="Barbosa P."/>
            <person name="Barros P.M."/>
            <person name="Capote T."/>
            <person name="Chaves I."/>
            <person name="Simoes F."/>
            <person name="Abreu I."/>
            <person name="Carrasquinho I."/>
            <person name="Faro C."/>
            <person name="Guimaraes J.B."/>
            <person name="Mendonca D."/>
            <person name="Nobrega F."/>
            <person name="Rodrigues L."/>
            <person name="Saibo N.J.M."/>
            <person name="Varela M.C."/>
            <person name="Egas C."/>
            <person name="Matos J."/>
            <person name="Miguel C.M."/>
            <person name="Oliveira M.M."/>
            <person name="Ricardo C.P."/>
            <person name="Goncalves S."/>
        </authorList>
    </citation>
    <scope>NUCLEOTIDE SEQUENCE [LARGE SCALE GENOMIC DNA]</scope>
    <source>
        <strain evidence="7">cv. HL8</strain>
    </source>
</reference>
<evidence type="ECO:0000313" key="6">
    <source>
        <dbReference type="EMBL" id="KAK7838405.1"/>
    </source>
</evidence>
<evidence type="ECO:0000256" key="3">
    <source>
        <dbReference type="SAM" id="MobiDB-lite"/>
    </source>
</evidence>
<dbReference type="Proteomes" id="UP000237347">
    <property type="component" value="Unassembled WGS sequence"/>
</dbReference>
<evidence type="ECO:0000259" key="4">
    <source>
        <dbReference type="PROSITE" id="PS50102"/>
    </source>
</evidence>
<dbReference type="Pfam" id="PF00098">
    <property type="entry name" value="zf-CCHC"/>
    <property type="match status" value="1"/>
</dbReference>
<dbReference type="CDD" id="cd00590">
    <property type="entry name" value="RRM_SF"/>
    <property type="match status" value="1"/>
</dbReference>
<evidence type="ECO:0000259" key="5">
    <source>
        <dbReference type="PROSITE" id="PS50158"/>
    </source>
</evidence>
<dbReference type="EMBL" id="PKMF04000307">
    <property type="protein sequence ID" value="KAK7838405.1"/>
    <property type="molecule type" value="Genomic_DNA"/>
</dbReference>
<feature type="compositionally biased region" description="Low complexity" evidence="3">
    <location>
        <begin position="422"/>
        <end position="433"/>
    </location>
</feature>
<feature type="compositionally biased region" description="Polar residues" evidence="3">
    <location>
        <begin position="494"/>
        <end position="516"/>
    </location>
</feature>
<dbReference type="Gene3D" id="3.30.70.330">
    <property type="match status" value="1"/>
</dbReference>
<dbReference type="InterPro" id="IPR012677">
    <property type="entry name" value="Nucleotide-bd_a/b_plait_sf"/>
</dbReference>
<dbReference type="AlphaFoldDB" id="A0AAW0KHP6"/>
<dbReference type="InterPro" id="IPR000504">
    <property type="entry name" value="RRM_dom"/>
</dbReference>
<feature type="compositionally biased region" description="Basic residues" evidence="3">
    <location>
        <begin position="1"/>
        <end position="16"/>
    </location>
</feature>
<feature type="domain" description="RRM" evidence="4">
    <location>
        <begin position="34"/>
        <end position="104"/>
    </location>
</feature>
<dbReference type="PANTHER" id="PTHR48038">
    <property type="entry name" value="RIBONUCLEOPROTEIN RB97D"/>
    <property type="match status" value="1"/>
</dbReference>
<dbReference type="InterPro" id="IPR035979">
    <property type="entry name" value="RBD_domain_sf"/>
</dbReference>